<evidence type="ECO:0000313" key="3">
    <source>
        <dbReference type="EMBL" id="EGK72242.1"/>
    </source>
</evidence>
<dbReference type="Gene3D" id="3.20.20.100">
    <property type="entry name" value="NADP-dependent oxidoreductase domain"/>
    <property type="match status" value="1"/>
</dbReference>
<evidence type="ECO:0000259" key="2">
    <source>
        <dbReference type="Pfam" id="PF00248"/>
    </source>
</evidence>
<dbReference type="STRING" id="1000565.METUNv1_01547"/>
<evidence type="ECO:0000313" key="4">
    <source>
        <dbReference type="Proteomes" id="UP000005019"/>
    </source>
</evidence>
<keyword evidence="1" id="KW-0560">Oxidoreductase</keyword>
<dbReference type="GO" id="GO:0016491">
    <property type="term" value="F:oxidoreductase activity"/>
    <property type="evidence" value="ECO:0007669"/>
    <property type="project" value="UniProtKB-KW"/>
</dbReference>
<dbReference type="AlphaFoldDB" id="F5RBA6"/>
<accession>F5RBA6</accession>
<reference evidence="3 4" key="1">
    <citation type="journal article" date="2011" name="J. Bacteriol.">
        <title>Genome sequence of Methyloversatilis universalis FAM5T, a methylotrophic representative of the order Rhodocyclales.</title>
        <authorList>
            <person name="Kittichotirat W."/>
            <person name="Good N.M."/>
            <person name="Hall R."/>
            <person name="Bringel F."/>
            <person name="Lajus A."/>
            <person name="Medigue C."/>
            <person name="Smalley N.E."/>
            <person name="Beck D."/>
            <person name="Bumgarner R."/>
            <person name="Vuilleumier S."/>
            <person name="Kalyuzhnaya M.G."/>
        </authorList>
    </citation>
    <scope>NUCLEOTIDE SEQUENCE [LARGE SCALE GENOMIC DNA]</scope>
    <source>
        <strain evidence="4">ATCC BAA-1314 / JCM 13912 / FAM5</strain>
    </source>
</reference>
<comment type="caution">
    <text evidence="3">The sequence shown here is derived from an EMBL/GenBank/DDBJ whole genome shotgun (WGS) entry which is preliminary data.</text>
</comment>
<evidence type="ECO:0000256" key="1">
    <source>
        <dbReference type="ARBA" id="ARBA00023002"/>
    </source>
</evidence>
<dbReference type="InterPro" id="IPR036812">
    <property type="entry name" value="NAD(P)_OxRdtase_dom_sf"/>
</dbReference>
<dbReference type="PANTHER" id="PTHR43364">
    <property type="entry name" value="NADH-SPECIFIC METHYLGLYOXAL REDUCTASE-RELATED"/>
    <property type="match status" value="1"/>
</dbReference>
<sequence>MDSKDIARRRLGRSSLDVPAIGLGTMTFGQQVDERSAHALMDEAFEAGIDLLDAAEMYPVPARAETSGATERIVGSWLAKKPRDKVIVATKVAGPARGMPWIRGGPLALDEANIREAVEGSLRRLGTDHIDLYQIHWPARNVPMFGQYEYDPAAERDAASLRSQLEAMDRLIAEGKVRHVGVSNETPWGLMTCLRLADEGLPRVVSIQNAYHLMNRTFDFGLSEVCVREQVSLLAYSPLGFGHLSGKYADDADAAGRITEFPQFGQRYFKENVAPASRAYAALAREHGLTPAQLALAFCYRRSTVASTLIGVTNATQLRENISAWSVSLSDELCRAIDAIHLRYTHPAP</sequence>
<dbReference type="PANTHER" id="PTHR43364:SF4">
    <property type="entry name" value="NAD(P)-LINKED OXIDOREDUCTASE SUPERFAMILY PROTEIN"/>
    <property type="match status" value="1"/>
</dbReference>
<keyword evidence="4" id="KW-1185">Reference proteome</keyword>
<dbReference type="Proteomes" id="UP000005019">
    <property type="component" value="Unassembled WGS sequence"/>
</dbReference>
<dbReference type="Pfam" id="PF00248">
    <property type="entry name" value="Aldo_ket_red"/>
    <property type="match status" value="1"/>
</dbReference>
<proteinExistence type="predicted"/>
<dbReference type="SUPFAM" id="SSF51430">
    <property type="entry name" value="NAD(P)-linked oxidoreductase"/>
    <property type="match status" value="1"/>
</dbReference>
<gene>
    <name evidence="3" type="ORF">METUNv1_01547</name>
</gene>
<dbReference type="EMBL" id="AFHG01000042">
    <property type="protein sequence ID" value="EGK72242.1"/>
    <property type="molecule type" value="Genomic_DNA"/>
</dbReference>
<dbReference type="eggNOG" id="COG0667">
    <property type="taxonomic scope" value="Bacteria"/>
</dbReference>
<dbReference type="CDD" id="cd19094">
    <property type="entry name" value="AKR_Tas-like"/>
    <property type="match status" value="1"/>
</dbReference>
<protein>
    <submittedName>
        <fullName evidence="3">Oxidoreductase, NADPH-dependent aldo-keto reductase</fullName>
    </submittedName>
</protein>
<feature type="domain" description="NADP-dependent oxidoreductase" evidence="2">
    <location>
        <begin position="20"/>
        <end position="340"/>
    </location>
</feature>
<dbReference type="OrthoDB" id="5488419at2"/>
<organism evidence="3 4">
    <name type="scientific">Methyloversatilis universalis (strain ATCC BAA-1314 / DSM 25237 / JCM 13912 / CCUG 52030 / FAM5)</name>
    <dbReference type="NCBI Taxonomy" id="1000565"/>
    <lineage>
        <taxon>Bacteria</taxon>
        <taxon>Pseudomonadati</taxon>
        <taxon>Pseudomonadota</taxon>
        <taxon>Betaproteobacteria</taxon>
        <taxon>Nitrosomonadales</taxon>
        <taxon>Sterolibacteriaceae</taxon>
        <taxon>Methyloversatilis</taxon>
    </lineage>
</organism>
<name>F5RBA6_METUF</name>
<dbReference type="InterPro" id="IPR050523">
    <property type="entry name" value="AKR_Detox_Biosynth"/>
</dbReference>
<dbReference type="RefSeq" id="WP_008060456.1">
    <property type="nucleotide sequence ID" value="NZ_AFHG01000042.1"/>
</dbReference>
<dbReference type="InterPro" id="IPR023210">
    <property type="entry name" value="NADP_OxRdtase_dom"/>
</dbReference>